<reference evidence="11" key="1">
    <citation type="submission" date="2016-04" db="EMBL/GenBank/DDBJ databases">
        <authorList>
            <person name="Evans L.H."/>
            <person name="Alamgir A."/>
            <person name="Owens N."/>
            <person name="Weber N.D."/>
            <person name="Virtaneva K."/>
            <person name="Barbian K."/>
            <person name="Babar A."/>
            <person name="Rosenke K."/>
        </authorList>
    </citation>
    <scope>NUCLEOTIDE SEQUENCE</scope>
    <source>
        <strain evidence="11">Berteriana Schwemmle</strain>
    </source>
</reference>
<dbReference type="Pfam" id="PF00574">
    <property type="entry name" value="CLP_protease"/>
    <property type="match status" value="1"/>
</dbReference>
<dbReference type="GO" id="GO:0009368">
    <property type="term" value="C:endopeptidase Clp complex"/>
    <property type="evidence" value="ECO:0007669"/>
    <property type="project" value="TreeGrafter"/>
</dbReference>
<keyword evidence="3 6" id="KW-0378">Hydrolase</keyword>
<evidence type="ECO:0000313" key="11">
    <source>
        <dbReference type="EMBL" id="ANI87029.1"/>
    </source>
</evidence>
<geneLocation type="chloroplast" evidence="11"/>
<dbReference type="GeneID" id="32982367"/>
<comment type="catalytic activity">
    <reaction evidence="5 6 7">
        <text>Hydrolysis of proteins to small peptides in the presence of ATP and magnesium. alpha-casein is the usual test substrate. In the absence of ATP, only oligopeptides shorter than five residues are hydrolyzed (such as succinyl-Leu-Tyr-|-NHMec, and Leu-Tyr-Leu-|-Tyr-Trp, in which cleavage of the -Tyr-|-Leu- and -Tyr-|-Trp bonds also occurs).</text>
        <dbReference type="EC" id="3.4.21.92"/>
    </reaction>
</comment>
<evidence type="ECO:0000256" key="9">
    <source>
        <dbReference type="SAM" id="MobiDB-lite"/>
    </source>
</evidence>
<dbReference type="PANTHER" id="PTHR10381:SF73">
    <property type="entry name" value="ATP-DEPENDENT CLP PROTEASE PROTEOLYTIC SUBUNIT"/>
    <property type="match status" value="1"/>
</dbReference>
<dbReference type="GO" id="GO:0006515">
    <property type="term" value="P:protein quality control for misfolded or incompletely synthesized proteins"/>
    <property type="evidence" value="ECO:0007669"/>
    <property type="project" value="TreeGrafter"/>
</dbReference>
<dbReference type="RefSeq" id="YP_009262452.1">
    <property type="nucleotide sequence ID" value="NC_030532.1"/>
</dbReference>
<keyword evidence="11" id="KW-0150">Chloroplast</keyword>
<protein>
    <recommendedName>
        <fullName evidence="6 8">ATP-dependent Clp protease proteolytic subunit</fullName>
        <ecNumber evidence="6">3.4.21.92</ecNumber>
    </recommendedName>
    <alternativeName>
        <fullName evidence="6">Endopeptidase Clp</fullName>
    </alternativeName>
</protein>
<dbReference type="InterPro" id="IPR033135">
    <property type="entry name" value="ClpP_His_AS"/>
</dbReference>
<feature type="active site" evidence="6 7">
    <location>
        <position position="135"/>
    </location>
</feature>
<feature type="region of interest" description="Disordered" evidence="9">
    <location>
        <begin position="216"/>
        <end position="252"/>
    </location>
</feature>
<sequence length="252" mass="28403">MPIGMPKIPFLIDEDEDEDEDAKERNATWVDLYNVLYRTRSIFLGDAIHLEIANHIAGLMIFLTIQDATQNIYLFINSPGGLAVAGLLIFDTMQYVKPPVYTLGLGVLASMASFLLVGGEMSKRIMGPNSRVMLHQPESDYNGKDQMEEVFLDIEEIEDIREMVIKAYLERTRLTREVLNDQLERNYFMPATEAKYYGIVDEIGVKNLLGRLLDESASQDNSLDPDAPDEGASQDNSLDPDAPDETRPPKLR</sequence>
<organism evidence="11">
    <name type="scientific">Oenothera villaricae</name>
    <name type="common">Evening primrose</name>
    <dbReference type="NCBI Taxonomy" id="3941"/>
    <lineage>
        <taxon>Eukaryota</taxon>
        <taxon>Viridiplantae</taxon>
        <taxon>Streptophyta</taxon>
        <taxon>Embryophyta</taxon>
        <taxon>Tracheophyta</taxon>
        <taxon>Spermatophyta</taxon>
        <taxon>Magnoliopsida</taxon>
        <taxon>eudicotyledons</taxon>
        <taxon>Gunneridae</taxon>
        <taxon>Pentapetalae</taxon>
        <taxon>rosids</taxon>
        <taxon>malvids</taxon>
        <taxon>Myrtales</taxon>
        <taxon>Onagraceae</taxon>
        <taxon>Onagroideae</taxon>
        <taxon>Onagreae</taxon>
        <taxon>Oenothera</taxon>
    </lineage>
</organism>
<evidence type="ECO:0000256" key="10">
    <source>
        <dbReference type="SAM" id="Phobius"/>
    </source>
</evidence>
<evidence type="ECO:0000256" key="3">
    <source>
        <dbReference type="ARBA" id="ARBA00022801"/>
    </source>
</evidence>
<dbReference type="InterPro" id="IPR029045">
    <property type="entry name" value="ClpP/crotonase-like_dom_sf"/>
</dbReference>
<dbReference type="AlphaFoldDB" id="A0A191TEJ4"/>
<comment type="function">
    <text evidence="6">Cleaves peptides in various proteins in a process that requires ATP hydrolysis. Has a chymotrypsin-like activity. Plays a major role in the degradation of misfolded proteins.</text>
</comment>
<name>A0A191TEJ4_OENVI</name>
<evidence type="ECO:0000256" key="8">
    <source>
        <dbReference type="RuleBase" id="RU003567"/>
    </source>
</evidence>
<keyword evidence="10" id="KW-1133">Transmembrane helix</keyword>
<keyword evidence="2 6" id="KW-0645">Protease</keyword>
<comment type="subcellular location">
    <subcellularLocation>
        <location evidence="6">Plastid</location>
        <location evidence="6">Chloroplast stroma</location>
    </subcellularLocation>
</comment>
<dbReference type="GO" id="GO:0009570">
    <property type="term" value="C:chloroplast stroma"/>
    <property type="evidence" value="ECO:0007669"/>
    <property type="project" value="UniProtKB-SubCell"/>
</dbReference>
<dbReference type="SUPFAM" id="SSF52096">
    <property type="entry name" value="ClpP/crotonase"/>
    <property type="match status" value="1"/>
</dbReference>
<dbReference type="InterPro" id="IPR001907">
    <property type="entry name" value="ClpP"/>
</dbReference>
<keyword evidence="11" id="KW-0934">Plastid</keyword>
<accession>A0A191TEJ4</accession>
<evidence type="ECO:0000256" key="6">
    <source>
        <dbReference type="HAMAP-Rule" id="MF_00444"/>
    </source>
</evidence>
<dbReference type="CDD" id="cd07017">
    <property type="entry name" value="S14_ClpP_2"/>
    <property type="match status" value="1"/>
</dbReference>
<gene>
    <name evidence="6 11" type="primary">clpP</name>
</gene>
<dbReference type="PRINTS" id="PR00127">
    <property type="entry name" value="CLPPROTEASEP"/>
</dbReference>
<dbReference type="EC" id="3.4.21.92" evidence="6"/>
<dbReference type="GO" id="GO:0051117">
    <property type="term" value="F:ATPase binding"/>
    <property type="evidence" value="ECO:0007669"/>
    <property type="project" value="TreeGrafter"/>
</dbReference>
<dbReference type="GO" id="GO:0004252">
    <property type="term" value="F:serine-type endopeptidase activity"/>
    <property type="evidence" value="ECO:0007669"/>
    <property type="project" value="UniProtKB-UniRule"/>
</dbReference>
<dbReference type="PANTHER" id="PTHR10381">
    <property type="entry name" value="ATP-DEPENDENT CLP PROTEASE PROTEOLYTIC SUBUNIT"/>
    <property type="match status" value="1"/>
</dbReference>
<feature type="transmembrane region" description="Helical" evidence="10">
    <location>
        <begin position="99"/>
        <end position="117"/>
    </location>
</feature>
<dbReference type="GO" id="GO:0004176">
    <property type="term" value="F:ATP-dependent peptidase activity"/>
    <property type="evidence" value="ECO:0007669"/>
    <property type="project" value="InterPro"/>
</dbReference>
<keyword evidence="10" id="KW-0472">Membrane</keyword>
<dbReference type="Gene3D" id="3.90.226.10">
    <property type="entry name" value="2-enoyl-CoA Hydratase, Chain A, domain 1"/>
    <property type="match status" value="1"/>
</dbReference>
<comment type="subunit">
    <text evidence="6">Component of the chloroplastic Clp protease core complex.</text>
</comment>
<keyword evidence="10" id="KW-0812">Transmembrane</keyword>
<evidence type="ECO:0000256" key="5">
    <source>
        <dbReference type="ARBA" id="ARBA00034021"/>
    </source>
</evidence>
<proteinExistence type="inferred from homology"/>
<feature type="transmembrane region" description="Helical" evidence="10">
    <location>
        <begin position="72"/>
        <end position="93"/>
    </location>
</feature>
<evidence type="ECO:0000256" key="4">
    <source>
        <dbReference type="ARBA" id="ARBA00022825"/>
    </source>
</evidence>
<evidence type="ECO:0000256" key="2">
    <source>
        <dbReference type="ARBA" id="ARBA00022670"/>
    </source>
</evidence>
<feature type="active site" description="Nucleophile" evidence="6">
    <location>
        <position position="110"/>
    </location>
</feature>
<dbReference type="PROSITE" id="PS00382">
    <property type="entry name" value="CLP_PROTEASE_HIS"/>
    <property type="match status" value="1"/>
</dbReference>
<dbReference type="EMBL" id="KX118606">
    <property type="protein sequence ID" value="ANI87029.1"/>
    <property type="molecule type" value="Genomic_DNA"/>
</dbReference>
<comment type="similarity">
    <text evidence="1 6 8">Belongs to the peptidase S14 family.</text>
</comment>
<keyword evidence="4 6" id="KW-0720">Serine protease</keyword>
<dbReference type="HAMAP" id="MF_00444">
    <property type="entry name" value="ClpP"/>
    <property type="match status" value="1"/>
</dbReference>
<evidence type="ECO:0000256" key="1">
    <source>
        <dbReference type="ARBA" id="ARBA00007039"/>
    </source>
</evidence>
<evidence type="ECO:0000256" key="7">
    <source>
        <dbReference type="PROSITE-ProRule" id="PRU10086"/>
    </source>
</evidence>
<feature type="transmembrane region" description="Helical" evidence="10">
    <location>
        <begin position="42"/>
        <end position="65"/>
    </location>
</feature>
<dbReference type="InterPro" id="IPR023562">
    <property type="entry name" value="ClpP/TepA"/>
</dbReference>